<dbReference type="AlphaFoldDB" id="A0A0E9NCT3"/>
<dbReference type="PANTHER" id="PTHR46426">
    <property type="entry name" value="PROTEIN DISULFIDE-ISOMERASE TMX3"/>
    <property type="match status" value="1"/>
</dbReference>
<keyword evidence="2 6" id="KW-0812">Transmembrane</keyword>
<protein>
    <recommendedName>
        <fullName evidence="7">Thioredoxin domain-containing protein</fullName>
    </recommendedName>
</protein>
<evidence type="ECO:0000256" key="3">
    <source>
        <dbReference type="ARBA" id="ARBA00022989"/>
    </source>
</evidence>
<feature type="transmembrane region" description="Helical" evidence="6">
    <location>
        <begin position="607"/>
        <end position="624"/>
    </location>
</feature>
<keyword evidence="4 6" id="KW-0472">Membrane</keyword>
<organism evidence="8 9">
    <name type="scientific">Saitoella complicata (strain BCRC 22490 / CBS 7301 / JCM 7358 / NBRC 10748 / NRRL Y-17804)</name>
    <dbReference type="NCBI Taxonomy" id="698492"/>
    <lineage>
        <taxon>Eukaryota</taxon>
        <taxon>Fungi</taxon>
        <taxon>Dikarya</taxon>
        <taxon>Ascomycota</taxon>
        <taxon>Taphrinomycotina</taxon>
        <taxon>Taphrinomycotina incertae sedis</taxon>
        <taxon>Saitoella</taxon>
    </lineage>
</organism>
<keyword evidence="3 6" id="KW-1133">Transmembrane helix</keyword>
<dbReference type="EMBL" id="BACD03000010">
    <property type="protein sequence ID" value="GAO47608.1"/>
    <property type="molecule type" value="Genomic_DNA"/>
</dbReference>
<name>A0A0E9NCT3_SAICN</name>
<evidence type="ECO:0000256" key="6">
    <source>
        <dbReference type="SAM" id="Phobius"/>
    </source>
</evidence>
<sequence>MPGYDALNRGVRMRFSAIVAFGFSVSSTIAAAVQARDDVHTSPYSPDLNPNNFDETIKDGTYFIKAYSPQCSHCRDLAPTWNAVAEQLKDLEGFHFASLNCAAYGDLCSKIGVTAYPSMRLFKKGEQIEEYPMYASRTEREISKYVKANAGVGEKTPEQVKEEAPKVDVEKATEVATPKNAEIEKKLNAEAPKALTNVNAHGIATELTQETFHSLVSTTNDPWFIKFYTPWCHYCQQMAPAWTELAKEMRGKLRIGSVNCEAEPRLCKDLGLRGYPTLMFFRGGEKVEYEGLRGLGDLLAFSNMAVEAGAHEVDAAGLEKYAEKNEVTFIYFYDDATTSEDFAALERTSLPLIGHAPLLKTKSDILAARFRVNAFPKLIAVRDGKPNYYTALGPRDMRDYRRIISWMQSVWLPVLPELSAANAHEIITSEKTVVLAILDPQAEDFDAVRKEMKDAALAFADARAEDEKADKMRQRKEKQDKIDEAERDGDKGAVDRAKGIQVVVPEPKKVGFAWVDGVFWEKWIAGTYGIDVHETGHRVIINEQDEKRFWDITKVGQPIPPAKALVLDTLNAVLKNPRSIHFKSTKTRFESAVSAAKELGEAHRHSLAGFGVFLLVLGAVWWFVKRKGTGAFNRRKGGILDGVGLKDVESRAGAAASNGKGTGNCELKASCHSFHVSCGFN</sequence>
<evidence type="ECO:0000313" key="8">
    <source>
        <dbReference type="EMBL" id="GAO47608.1"/>
    </source>
</evidence>
<dbReference type="Pfam" id="PF00085">
    <property type="entry name" value="Thioredoxin"/>
    <property type="match status" value="2"/>
</dbReference>
<feature type="domain" description="Thioredoxin" evidence="7">
    <location>
        <begin position="24"/>
        <end position="151"/>
    </location>
</feature>
<dbReference type="STRING" id="698492.A0A0E9NCT3"/>
<proteinExistence type="predicted"/>
<dbReference type="InterPro" id="IPR052250">
    <property type="entry name" value="PDI_TMX3"/>
</dbReference>
<comment type="caution">
    <text evidence="8">The sequence shown here is derived from an EMBL/GenBank/DDBJ whole genome shotgun (WGS) entry which is preliminary data.</text>
</comment>
<evidence type="ECO:0000259" key="7">
    <source>
        <dbReference type="PROSITE" id="PS51352"/>
    </source>
</evidence>
<dbReference type="GO" id="GO:0005783">
    <property type="term" value="C:endoplasmic reticulum"/>
    <property type="evidence" value="ECO:0007669"/>
    <property type="project" value="TreeGrafter"/>
</dbReference>
<reference evidence="8 9" key="3">
    <citation type="journal article" date="2015" name="Genome Announc.">
        <title>Draft Genome Sequence of the Archiascomycetous Yeast Saitoella complicata.</title>
        <authorList>
            <person name="Yamauchi K."/>
            <person name="Kondo S."/>
            <person name="Hamamoto M."/>
            <person name="Takahashi Y."/>
            <person name="Ogura Y."/>
            <person name="Hayashi T."/>
            <person name="Nishida H."/>
        </authorList>
    </citation>
    <scope>NUCLEOTIDE SEQUENCE [LARGE SCALE GENOMIC DNA]</scope>
    <source>
        <strain evidence="8 9">NRRL Y-17804</strain>
    </source>
</reference>
<dbReference type="CDD" id="cd02961">
    <property type="entry name" value="PDI_a_family"/>
    <property type="match status" value="2"/>
</dbReference>
<evidence type="ECO:0000256" key="1">
    <source>
        <dbReference type="ARBA" id="ARBA00004167"/>
    </source>
</evidence>
<feature type="domain" description="Thioredoxin" evidence="7">
    <location>
        <begin position="185"/>
        <end position="409"/>
    </location>
</feature>
<evidence type="ECO:0000256" key="2">
    <source>
        <dbReference type="ARBA" id="ARBA00022692"/>
    </source>
</evidence>
<dbReference type="OMA" id="IFVYFYD"/>
<gene>
    <name evidence="8" type="ORF">G7K_1808-t1</name>
</gene>
<reference evidence="8 9" key="2">
    <citation type="journal article" date="2014" name="J. Gen. Appl. Microbiol.">
        <title>The early diverging ascomycetous budding yeast Saitoella complicata has three histone deacetylases belonging to the Clr6, Hos2, and Rpd3 lineages.</title>
        <authorList>
            <person name="Nishida H."/>
            <person name="Matsumoto T."/>
            <person name="Kondo S."/>
            <person name="Hamamoto M."/>
            <person name="Yoshikawa H."/>
        </authorList>
    </citation>
    <scope>NUCLEOTIDE SEQUENCE [LARGE SCALE GENOMIC DNA]</scope>
    <source>
        <strain evidence="8 9">NRRL Y-17804</strain>
    </source>
</reference>
<dbReference type="GO" id="GO:0016020">
    <property type="term" value="C:membrane"/>
    <property type="evidence" value="ECO:0007669"/>
    <property type="project" value="UniProtKB-SubCell"/>
</dbReference>
<accession>A0A0E9NCT3</accession>
<dbReference type="Gene3D" id="3.40.30.10">
    <property type="entry name" value="Glutaredoxin"/>
    <property type="match status" value="3"/>
</dbReference>
<dbReference type="PROSITE" id="PS51352">
    <property type="entry name" value="THIOREDOXIN_2"/>
    <property type="match status" value="2"/>
</dbReference>
<comment type="subcellular location">
    <subcellularLocation>
        <location evidence="1">Membrane</location>
        <topology evidence="1">Single-pass membrane protein</topology>
    </subcellularLocation>
</comment>
<feature type="region of interest" description="Disordered" evidence="5">
    <location>
        <begin position="468"/>
        <end position="492"/>
    </location>
</feature>
<reference evidence="8 9" key="1">
    <citation type="journal article" date="2011" name="J. Gen. Appl. Microbiol.">
        <title>Draft genome sequencing of the enigmatic yeast Saitoella complicata.</title>
        <authorList>
            <person name="Nishida H."/>
            <person name="Hamamoto M."/>
            <person name="Sugiyama J."/>
        </authorList>
    </citation>
    <scope>NUCLEOTIDE SEQUENCE [LARGE SCALE GENOMIC DNA]</scope>
    <source>
        <strain evidence="8 9">NRRL Y-17804</strain>
    </source>
</reference>
<dbReference type="PANTHER" id="PTHR46426:SF1">
    <property type="entry name" value="PROTEIN DISULFIDE-ISOMERASE TMX3"/>
    <property type="match status" value="1"/>
</dbReference>
<evidence type="ECO:0000256" key="5">
    <source>
        <dbReference type="SAM" id="MobiDB-lite"/>
    </source>
</evidence>
<dbReference type="InterPro" id="IPR036249">
    <property type="entry name" value="Thioredoxin-like_sf"/>
</dbReference>
<dbReference type="InterPro" id="IPR013766">
    <property type="entry name" value="Thioredoxin_domain"/>
</dbReference>
<dbReference type="SUPFAM" id="SSF52833">
    <property type="entry name" value="Thioredoxin-like"/>
    <property type="match status" value="3"/>
</dbReference>
<keyword evidence="9" id="KW-1185">Reference proteome</keyword>
<evidence type="ECO:0000313" key="9">
    <source>
        <dbReference type="Proteomes" id="UP000033140"/>
    </source>
</evidence>
<dbReference type="Proteomes" id="UP000033140">
    <property type="component" value="Unassembled WGS sequence"/>
</dbReference>
<evidence type="ECO:0000256" key="4">
    <source>
        <dbReference type="ARBA" id="ARBA00023136"/>
    </source>
</evidence>